<feature type="region of interest" description="Disordered" evidence="1">
    <location>
        <begin position="726"/>
        <end position="745"/>
    </location>
</feature>
<evidence type="ECO:0000259" key="3">
    <source>
        <dbReference type="Pfam" id="PF02720"/>
    </source>
</evidence>
<feature type="domain" description="DUF222" evidence="3">
    <location>
        <begin position="35"/>
        <end position="191"/>
    </location>
</feature>
<dbReference type="OrthoDB" id="3174977at2"/>
<feature type="region of interest" description="Disordered" evidence="1">
    <location>
        <begin position="87"/>
        <end position="113"/>
    </location>
</feature>
<dbReference type="PANTHER" id="PTHR46825">
    <property type="entry name" value="D-ALANYL-D-ALANINE-CARBOXYPEPTIDASE/ENDOPEPTIDASE AMPH"/>
    <property type="match status" value="1"/>
</dbReference>
<dbReference type="InterPro" id="IPR012338">
    <property type="entry name" value="Beta-lactam/transpept-like"/>
</dbReference>
<dbReference type="Pfam" id="PF00144">
    <property type="entry name" value="Beta-lactamase"/>
    <property type="match status" value="1"/>
</dbReference>
<dbReference type="RefSeq" id="WP_009154646.1">
    <property type="nucleotide sequence ID" value="NZ_CM001439.1"/>
</dbReference>
<evidence type="ECO:0000259" key="2">
    <source>
        <dbReference type="Pfam" id="PF00144"/>
    </source>
</evidence>
<dbReference type="EMBL" id="CM001439">
    <property type="protein sequence ID" value="EHR51261.1"/>
    <property type="molecule type" value="Genomic_DNA"/>
</dbReference>
<dbReference type="InterPro" id="IPR050491">
    <property type="entry name" value="AmpC-like"/>
</dbReference>
<feature type="region of interest" description="Disordered" evidence="1">
    <location>
        <begin position="188"/>
        <end position="216"/>
    </location>
</feature>
<protein>
    <submittedName>
        <fullName evidence="4">Penicillin-binding protein, beta-lactamase class C</fullName>
    </submittedName>
</protein>
<dbReference type="Gene3D" id="3.40.710.10">
    <property type="entry name" value="DD-peptidase/beta-lactamase superfamily"/>
    <property type="match status" value="1"/>
</dbReference>
<dbReference type="InterPro" id="IPR003870">
    <property type="entry name" value="DUF222"/>
</dbReference>
<dbReference type="Pfam" id="PF02720">
    <property type="entry name" value="DUF222"/>
    <property type="match status" value="1"/>
</dbReference>
<proteinExistence type="predicted"/>
<dbReference type="HOGENOM" id="CLU_372931_0_0_11"/>
<reference evidence="4 5" key="1">
    <citation type="journal article" date="2012" name="Stand. Genomic Sci.">
        <title>Genome sequence of the ocean sediment bacterium Saccharomonospora marina type strain (XMU15(T)).</title>
        <authorList>
            <person name="Klenk H.P."/>
            <person name="Lu M."/>
            <person name="Lucas S."/>
            <person name="Lapidus A."/>
            <person name="Copeland A."/>
            <person name="Pitluck S."/>
            <person name="Goodwin L.A."/>
            <person name="Han C."/>
            <person name="Tapia R."/>
            <person name="Brambilla E.M."/>
            <person name="Potter G."/>
            <person name="Land M."/>
            <person name="Ivanova N."/>
            <person name="Rohde M."/>
            <person name="Goker M."/>
            <person name="Detter J.C."/>
            <person name="Li W.J."/>
            <person name="Kyrpides N.C."/>
            <person name="Woyke T."/>
        </authorList>
    </citation>
    <scope>NUCLEOTIDE SEQUENCE [LARGE SCALE GENOMIC DNA]</scope>
    <source>
        <strain evidence="4 5">XMU15</strain>
    </source>
</reference>
<feature type="compositionally biased region" description="Basic and acidic residues" evidence="1">
    <location>
        <begin position="93"/>
        <end position="113"/>
    </location>
</feature>
<dbReference type="STRING" id="882083.SacmaDRAFT_3025"/>
<dbReference type="AlphaFoldDB" id="H5X6P0"/>
<name>H5X6P0_9PSEU</name>
<accession>H5X6P0</accession>
<sequence>MFTLNPADARRMVVAHARARGSGVAPSGAAVDALPPRVADELTAGGIGPEHVEATRAAVEALPPSAAARDGADAERILCEAATTTRPGPLARLGRENARLDPDGDFPRDDLLEKPMRRPQVRQRPDGVASGLFDPGGDSGALLTNSLSPLAVPRTGGAGPDTRGRARRYGGAQAEVVRLAAPDATCERPAATERCGPRHPARTDGGPRPGRGRSTHRGWAARLLTTRSRPGRLDLMPQPNQAELTSAVGELLNRRPAVGLALGVVSDGDLEFFHGHGVADIASGAPVTQDTVFRIASITKTFTAVAVMQLVERGLVDLDAPANDHLRSFRLVPPSSGWPPATVRHLLTHTSGVPETVHASRSLKYVFGESVALGRPLPTLADYYRGGLRLAARPGSAFTYTDHNFATLGQLVEDVSGQRLDSYFHEHVFQPLGMTSTDLLRSDRIRPHLATGYTLGRHGPKPVTDRQWITTAASSIYSSPRDMARYVAALLGGGANEHGRVLSPATLAMMFQPQYQPDPRIPGMGLAFSRFDLDGHATVEHEGILPGFNSDIFLAPQDRTGVLAFTNGARQAMLWLPAEVGRLLGDLIGAREERVRTDLAQRPELWGELCGRYPFPAPVTDLRARSMFGAGAEVFVRRGELTVRLLSPVPAAYRGFTLHPDDENDPYAFRIDLENYGIGTARVVFAPDPDTARTALLFELFPTTLRRKVGQASPGGRVADALRGAARTARAMRRNRPVNRPPGGG</sequence>
<dbReference type="Proteomes" id="UP000004926">
    <property type="component" value="Chromosome"/>
</dbReference>
<keyword evidence="5" id="KW-1185">Reference proteome</keyword>
<organism evidence="4 5">
    <name type="scientific">Saccharomonospora marina XMU15</name>
    <dbReference type="NCBI Taxonomy" id="882083"/>
    <lineage>
        <taxon>Bacteria</taxon>
        <taxon>Bacillati</taxon>
        <taxon>Actinomycetota</taxon>
        <taxon>Actinomycetes</taxon>
        <taxon>Pseudonocardiales</taxon>
        <taxon>Pseudonocardiaceae</taxon>
        <taxon>Saccharomonospora</taxon>
    </lineage>
</organism>
<dbReference type="InterPro" id="IPR001466">
    <property type="entry name" value="Beta-lactam-related"/>
</dbReference>
<dbReference type="PANTHER" id="PTHR46825:SF9">
    <property type="entry name" value="BETA-LACTAMASE-RELATED DOMAIN-CONTAINING PROTEIN"/>
    <property type="match status" value="1"/>
</dbReference>
<gene>
    <name evidence="4" type="ORF">SacmaDRAFT_3025</name>
</gene>
<evidence type="ECO:0000256" key="1">
    <source>
        <dbReference type="SAM" id="MobiDB-lite"/>
    </source>
</evidence>
<dbReference type="eggNOG" id="COG1680">
    <property type="taxonomic scope" value="Bacteria"/>
</dbReference>
<evidence type="ECO:0000313" key="4">
    <source>
        <dbReference type="EMBL" id="EHR51261.1"/>
    </source>
</evidence>
<feature type="domain" description="Beta-lactamase-related" evidence="2">
    <location>
        <begin position="248"/>
        <end position="570"/>
    </location>
</feature>
<evidence type="ECO:0000313" key="5">
    <source>
        <dbReference type="Proteomes" id="UP000004926"/>
    </source>
</evidence>
<dbReference type="SUPFAM" id="SSF56601">
    <property type="entry name" value="beta-lactamase/transpeptidase-like"/>
    <property type="match status" value="1"/>
</dbReference>